<comment type="caution">
    <text evidence="1">The sequence shown here is derived from an EMBL/GenBank/DDBJ whole genome shotgun (WGS) entry which is preliminary data.</text>
</comment>
<evidence type="ECO:0000313" key="1">
    <source>
        <dbReference type="EMBL" id="TNN83805.1"/>
    </source>
</evidence>
<keyword evidence="2" id="KW-1185">Reference proteome</keyword>
<gene>
    <name evidence="1" type="ORF">EYF80_005981</name>
</gene>
<evidence type="ECO:0000313" key="2">
    <source>
        <dbReference type="Proteomes" id="UP000314294"/>
    </source>
</evidence>
<dbReference type="AlphaFoldDB" id="A0A4Z2J0F0"/>
<dbReference type="EMBL" id="SRLO01000031">
    <property type="protein sequence ID" value="TNN83805.1"/>
    <property type="molecule type" value="Genomic_DNA"/>
</dbReference>
<organism evidence="1 2">
    <name type="scientific">Liparis tanakae</name>
    <name type="common">Tanaka's snailfish</name>
    <dbReference type="NCBI Taxonomy" id="230148"/>
    <lineage>
        <taxon>Eukaryota</taxon>
        <taxon>Metazoa</taxon>
        <taxon>Chordata</taxon>
        <taxon>Craniata</taxon>
        <taxon>Vertebrata</taxon>
        <taxon>Euteleostomi</taxon>
        <taxon>Actinopterygii</taxon>
        <taxon>Neopterygii</taxon>
        <taxon>Teleostei</taxon>
        <taxon>Neoteleostei</taxon>
        <taxon>Acanthomorphata</taxon>
        <taxon>Eupercaria</taxon>
        <taxon>Perciformes</taxon>
        <taxon>Cottioidei</taxon>
        <taxon>Cottales</taxon>
        <taxon>Liparidae</taxon>
        <taxon>Liparis</taxon>
    </lineage>
</organism>
<proteinExistence type="predicted"/>
<reference evidence="1 2" key="1">
    <citation type="submission" date="2019-03" db="EMBL/GenBank/DDBJ databases">
        <title>First draft genome of Liparis tanakae, snailfish: a comprehensive survey of snailfish specific genes.</title>
        <authorList>
            <person name="Kim W."/>
            <person name="Song I."/>
            <person name="Jeong J.-H."/>
            <person name="Kim D."/>
            <person name="Kim S."/>
            <person name="Ryu S."/>
            <person name="Song J.Y."/>
            <person name="Lee S.K."/>
        </authorList>
    </citation>
    <scope>NUCLEOTIDE SEQUENCE [LARGE SCALE GENOMIC DNA]</scope>
    <source>
        <tissue evidence="1">Muscle</tissue>
    </source>
</reference>
<accession>A0A4Z2J0F0</accession>
<dbReference type="Proteomes" id="UP000314294">
    <property type="component" value="Unassembled WGS sequence"/>
</dbReference>
<sequence length="76" mass="8226">MDSLSQCVAGLRCKSSPPACSICCSQTPHSSQASSHRYVRGLNPTLPSAGSIQVNRNSYRQMTHSTPRVPTELGFF</sequence>
<name>A0A4Z2J0F0_9TELE</name>
<protein>
    <submittedName>
        <fullName evidence="1">Uncharacterized protein</fullName>
    </submittedName>
</protein>